<protein>
    <submittedName>
        <fullName evidence="6">Peroxiredoxin</fullName>
    </submittedName>
</protein>
<feature type="domain" description="Thioredoxin" evidence="5">
    <location>
        <begin position="245"/>
        <end position="386"/>
    </location>
</feature>
<keyword evidence="2" id="KW-0201">Cytochrome c-type biogenesis</keyword>
<evidence type="ECO:0000313" key="7">
    <source>
        <dbReference type="Proteomes" id="UP001244640"/>
    </source>
</evidence>
<gene>
    <name evidence="6" type="ORF">QE382_001591</name>
</gene>
<comment type="caution">
    <text evidence="6">The sequence shown here is derived from an EMBL/GenBank/DDBJ whole genome shotgun (WGS) entry which is preliminary data.</text>
</comment>
<dbReference type="SUPFAM" id="SSF52833">
    <property type="entry name" value="Thioredoxin-like"/>
    <property type="match status" value="1"/>
</dbReference>
<dbReference type="Proteomes" id="UP001244640">
    <property type="component" value="Unassembled WGS sequence"/>
</dbReference>
<dbReference type="InterPro" id="IPR036249">
    <property type="entry name" value="Thioredoxin-like_sf"/>
</dbReference>
<organism evidence="6 7">
    <name type="scientific">Sphingobacterium zeae</name>
    <dbReference type="NCBI Taxonomy" id="1776859"/>
    <lineage>
        <taxon>Bacteria</taxon>
        <taxon>Pseudomonadati</taxon>
        <taxon>Bacteroidota</taxon>
        <taxon>Sphingobacteriia</taxon>
        <taxon>Sphingobacteriales</taxon>
        <taxon>Sphingobacteriaceae</taxon>
        <taxon>Sphingobacterium</taxon>
    </lineage>
</organism>
<proteinExistence type="predicted"/>
<evidence type="ECO:0000259" key="5">
    <source>
        <dbReference type="PROSITE" id="PS51352"/>
    </source>
</evidence>
<evidence type="ECO:0000256" key="3">
    <source>
        <dbReference type="ARBA" id="ARBA00023157"/>
    </source>
</evidence>
<keyword evidence="7" id="KW-1185">Reference proteome</keyword>
<dbReference type="PANTHER" id="PTHR42852:SF6">
    <property type="entry name" value="THIOL:DISULFIDE INTERCHANGE PROTEIN DSBE"/>
    <property type="match status" value="1"/>
</dbReference>
<evidence type="ECO:0000256" key="2">
    <source>
        <dbReference type="ARBA" id="ARBA00022748"/>
    </source>
</evidence>
<evidence type="ECO:0000313" key="6">
    <source>
        <dbReference type="EMBL" id="MDQ1149607.1"/>
    </source>
</evidence>
<accession>A0ABU0U3S3</accession>
<dbReference type="InterPro" id="IPR000866">
    <property type="entry name" value="AhpC/TSA"/>
</dbReference>
<dbReference type="InterPro" id="IPR017937">
    <property type="entry name" value="Thioredoxin_CS"/>
</dbReference>
<dbReference type="PROSITE" id="PS00194">
    <property type="entry name" value="THIOREDOXIN_1"/>
    <property type="match status" value="1"/>
</dbReference>
<keyword evidence="4" id="KW-0676">Redox-active center</keyword>
<dbReference type="Gene3D" id="3.40.30.10">
    <property type="entry name" value="Glutaredoxin"/>
    <property type="match status" value="1"/>
</dbReference>
<comment type="subcellular location">
    <subcellularLocation>
        <location evidence="1">Cell envelope</location>
    </subcellularLocation>
</comment>
<dbReference type="CDD" id="cd02966">
    <property type="entry name" value="TlpA_like_family"/>
    <property type="match status" value="1"/>
</dbReference>
<dbReference type="InterPro" id="IPR013766">
    <property type="entry name" value="Thioredoxin_domain"/>
</dbReference>
<reference evidence="6 7" key="1">
    <citation type="submission" date="2023-07" db="EMBL/GenBank/DDBJ databases">
        <title>Functional and genomic diversity of the sorghum phyllosphere microbiome.</title>
        <authorList>
            <person name="Shade A."/>
        </authorList>
    </citation>
    <scope>NUCLEOTIDE SEQUENCE [LARGE SCALE GENOMIC DNA]</scope>
    <source>
        <strain evidence="6 7">SORGH_AS_0892</strain>
    </source>
</reference>
<evidence type="ECO:0000256" key="4">
    <source>
        <dbReference type="ARBA" id="ARBA00023284"/>
    </source>
</evidence>
<evidence type="ECO:0000256" key="1">
    <source>
        <dbReference type="ARBA" id="ARBA00004196"/>
    </source>
</evidence>
<name>A0ABU0U3S3_9SPHI</name>
<dbReference type="EMBL" id="JAUTBA010000001">
    <property type="protein sequence ID" value="MDQ1149607.1"/>
    <property type="molecule type" value="Genomic_DNA"/>
</dbReference>
<dbReference type="PANTHER" id="PTHR42852">
    <property type="entry name" value="THIOL:DISULFIDE INTERCHANGE PROTEIN DSBE"/>
    <property type="match status" value="1"/>
</dbReference>
<dbReference type="Pfam" id="PF14289">
    <property type="entry name" value="DUF4369"/>
    <property type="match status" value="1"/>
</dbReference>
<dbReference type="PROSITE" id="PS51352">
    <property type="entry name" value="THIOREDOXIN_2"/>
    <property type="match status" value="1"/>
</dbReference>
<dbReference type="InterPro" id="IPR050553">
    <property type="entry name" value="Thioredoxin_ResA/DsbE_sf"/>
</dbReference>
<keyword evidence="3" id="KW-1015">Disulfide bond</keyword>
<dbReference type="RefSeq" id="WP_307185405.1">
    <property type="nucleotide sequence ID" value="NZ_JAUTBA010000001.1"/>
</dbReference>
<dbReference type="InterPro" id="IPR025380">
    <property type="entry name" value="DUF4369"/>
</dbReference>
<dbReference type="Pfam" id="PF00578">
    <property type="entry name" value="AhpC-TSA"/>
    <property type="match status" value="1"/>
</dbReference>
<sequence length="386" mass="44256">MKIKIILIQIVLLCPFLGFAQKEKKEHYIIHGQIDSMPQGKQYVYLSSIVRDQEFHTDSVLMKDGKFTFRGRVDEPCMVNIYINVPGRKYPATMKLFLENAKINLRATWDKSAHEYVKNLKITGSKVHEENEDLFDGAMKRSGRDKIREAYLEAEKRRDTAQMQALTSANRSALELYTKEINDWIAANPHSFATLRYKSMIIPPDEAGLDKFEAELGQMDSVLRSSFLARTIYADINEQRSRLKIAPGTMAIDFVQPDKDGKLVRLSDYRGKYVFVDFWASWCVPCRAENPHVVKAYNDFHKKGLEVLSVSVDDKREAWLKAVEQDQLPWTQVSDLKGWENSASRSYLIKAIPANFLIDPSGKIIASGLRGDNLHKELERVFGNIK</sequence>